<reference evidence="2" key="1">
    <citation type="journal article" date="2013" name="Genome Announc.">
        <title>Draft genome sequence of the basidiomycetous yeast-like fungus Pseudozyma hubeiensis SY62, which produces an abundant amount of the biosurfactant mannosylerythritol lipids.</title>
        <authorList>
            <person name="Konishi M."/>
            <person name="Hatada Y."/>
            <person name="Horiuchi J."/>
        </authorList>
    </citation>
    <scope>NUCLEOTIDE SEQUENCE [LARGE SCALE GENOMIC DNA]</scope>
    <source>
        <strain evidence="2">SY62</strain>
    </source>
</reference>
<dbReference type="HOGENOM" id="CLU_023751_2_1_1"/>
<protein>
    <recommendedName>
        <fullName evidence="3">Transmembrane protein</fullName>
    </recommendedName>
</protein>
<organism evidence="1 2">
    <name type="scientific">Pseudozyma hubeiensis (strain SY62)</name>
    <name type="common">Yeast</name>
    <dbReference type="NCBI Taxonomy" id="1305764"/>
    <lineage>
        <taxon>Eukaryota</taxon>
        <taxon>Fungi</taxon>
        <taxon>Dikarya</taxon>
        <taxon>Basidiomycota</taxon>
        <taxon>Ustilaginomycotina</taxon>
        <taxon>Ustilaginomycetes</taxon>
        <taxon>Ustilaginales</taxon>
        <taxon>Ustilaginaceae</taxon>
        <taxon>Pseudozyma</taxon>
    </lineage>
</organism>
<dbReference type="OrthoDB" id="5985073at2759"/>
<dbReference type="AlphaFoldDB" id="R9P4T9"/>
<gene>
    <name evidence="1" type="ORF">PHSY_000692</name>
</gene>
<dbReference type="Proteomes" id="UP000014071">
    <property type="component" value="Unassembled WGS sequence"/>
</dbReference>
<dbReference type="PANTHER" id="PTHR35560">
    <property type="entry name" value="BLL0132 PROTEIN"/>
    <property type="match status" value="1"/>
</dbReference>
<proteinExistence type="predicted"/>
<dbReference type="eggNOG" id="ENOG502S3VG">
    <property type="taxonomic scope" value="Eukaryota"/>
</dbReference>
<sequence length="460" mass="49449">MSTDSPASPLRRVSLRTLLSTLLVTLTFTLLTISPTHALPSPPSLARRDAFTDARGTRGDASLSSVGRRPAGAYARSIPITPTSDIFTWYSKTPANESLAESAFIIIHGVQRNANTYWTILNNAWAKARDASLGSARPNSIRVAPLFFSTFEDAGAYNVTQLAWDDSNAWTAGEGSTNPPFSGISSFAVLDAFLDRFSDAKAYPRMKYITFVAHGGGAQMLQRYAVLGKSNPAPKRLSVRYVVGDPSSELYFTDDRPVGVDQASCPTWNNYRYGLKQYTAPYSTLSASRAPALFKSYAAKEVRYVVGLADTSTEKGDQTCMAHAVGGPLRRNRSLAYWKYIHLLSGRTSPDSLKNFPGTFPALDPQASAAKTTQTDIPTSSKTTLRKFTGVSIVHSLSVVEGAGHSASKVYSSPQGRNALFADQASSGTGLTADFSKQLDGYTADKAGAKDYSDGDSGDD</sequence>
<evidence type="ECO:0000313" key="1">
    <source>
        <dbReference type="EMBL" id="GAC93130.1"/>
    </source>
</evidence>
<dbReference type="PANTHER" id="PTHR35560:SF3">
    <property type="entry name" value="PEPTIDASE S9 PROLYL OLIGOPEPTIDASE CATALYTIC DOMAIN-CONTAINING PROTEIN"/>
    <property type="match status" value="1"/>
</dbReference>
<name>R9P4T9_PSEHS</name>
<dbReference type="GeneID" id="24105996"/>
<dbReference type="STRING" id="1305764.R9P4T9"/>
<accession>R9P4T9</accession>
<keyword evidence="2" id="KW-1185">Reference proteome</keyword>
<dbReference type="RefSeq" id="XP_012186717.1">
    <property type="nucleotide sequence ID" value="XM_012331327.1"/>
</dbReference>
<dbReference type="EMBL" id="DF238772">
    <property type="protein sequence ID" value="GAC93130.1"/>
    <property type="molecule type" value="Genomic_DNA"/>
</dbReference>
<evidence type="ECO:0008006" key="3">
    <source>
        <dbReference type="Google" id="ProtNLM"/>
    </source>
</evidence>
<evidence type="ECO:0000313" key="2">
    <source>
        <dbReference type="Proteomes" id="UP000014071"/>
    </source>
</evidence>
<dbReference type="Gene3D" id="3.40.50.1820">
    <property type="entry name" value="alpha/beta hydrolase"/>
    <property type="match status" value="1"/>
</dbReference>
<dbReference type="InterPro" id="IPR029058">
    <property type="entry name" value="AB_hydrolase_fold"/>
</dbReference>